<evidence type="ECO:0000313" key="2">
    <source>
        <dbReference type="EMBL" id="POG77633.1"/>
    </source>
</evidence>
<gene>
    <name evidence="2" type="ORF">GLOIN_2v1544527</name>
</gene>
<dbReference type="AlphaFoldDB" id="A0A2P4QJ34"/>
<sequence>MLIQLLSLASLFNIPSLACTKFAFLNLKFPSSTYLIITVIKNIFSLINVFSYRNYFYRSRQRLMLN</sequence>
<name>A0A2P4QJ34_RHIID</name>
<dbReference type="Proteomes" id="UP000018888">
    <property type="component" value="Unassembled WGS sequence"/>
</dbReference>
<accession>A0A2P4QJ34</accession>
<keyword evidence="1" id="KW-0472">Membrane</keyword>
<keyword evidence="3" id="KW-1185">Reference proteome</keyword>
<organism evidence="2 3">
    <name type="scientific">Rhizophagus irregularis (strain DAOM 181602 / DAOM 197198 / MUCL 43194)</name>
    <name type="common">Arbuscular mycorrhizal fungus</name>
    <name type="synonym">Glomus intraradices</name>
    <dbReference type="NCBI Taxonomy" id="747089"/>
    <lineage>
        <taxon>Eukaryota</taxon>
        <taxon>Fungi</taxon>
        <taxon>Fungi incertae sedis</taxon>
        <taxon>Mucoromycota</taxon>
        <taxon>Glomeromycotina</taxon>
        <taxon>Glomeromycetes</taxon>
        <taxon>Glomerales</taxon>
        <taxon>Glomeraceae</taxon>
        <taxon>Rhizophagus</taxon>
    </lineage>
</organism>
<proteinExistence type="predicted"/>
<feature type="transmembrane region" description="Helical" evidence="1">
    <location>
        <begin position="34"/>
        <end position="52"/>
    </location>
</feature>
<evidence type="ECO:0000313" key="3">
    <source>
        <dbReference type="Proteomes" id="UP000018888"/>
    </source>
</evidence>
<dbReference type="EMBL" id="AUPC02000038">
    <property type="protein sequence ID" value="POG77633.1"/>
    <property type="molecule type" value="Genomic_DNA"/>
</dbReference>
<protein>
    <submittedName>
        <fullName evidence="2">Uncharacterized protein</fullName>
    </submittedName>
</protein>
<keyword evidence="1" id="KW-0812">Transmembrane</keyword>
<reference evidence="2 3" key="1">
    <citation type="journal article" date="2013" name="Proc. Natl. Acad. Sci. U.S.A.">
        <title>Genome of an arbuscular mycorrhizal fungus provides insight into the oldest plant symbiosis.</title>
        <authorList>
            <person name="Tisserant E."/>
            <person name="Malbreil M."/>
            <person name="Kuo A."/>
            <person name="Kohler A."/>
            <person name="Symeonidi A."/>
            <person name="Balestrini R."/>
            <person name="Charron P."/>
            <person name="Duensing N."/>
            <person name="Frei Dit Frey N."/>
            <person name="Gianinazzi-Pearson V."/>
            <person name="Gilbert L.B."/>
            <person name="Handa Y."/>
            <person name="Herr J.R."/>
            <person name="Hijri M."/>
            <person name="Koul R."/>
            <person name="Kawaguchi M."/>
            <person name="Krajinski F."/>
            <person name="Lammers P.J."/>
            <person name="Masclaux F.G."/>
            <person name="Murat C."/>
            <person name="Morin E."/>
            <person name="Ndikumana S."/>
            <person name="Pagni M."/>
            <person name="Petitpierre D."/>
            <person name="Requena N."/>
            <person name="Rosikiewicz P."/>
            <person name="Riley R."/>
            <person name="Saito K."/>
            <person name="San Clemente H."/>
            <person name="Shapiro H."/>
            <person name="van Tuinen D."/>
            <person name="Becard G."/>
            <person name="Bonfante P."/>
            <person name="Paszkowski U."/>
            <person name="Shachar-Hill Y.Y."/>
            <person name="Tuskan G.A."/>
            <person name="Young P.W."/>
            <person name="Sanders I.R."/>
            <person name="Henrissat B."/>
            <person name="Rensing S.A."/>
            <person name="Grigoriev I.V."/>
            <person name="Corradi N."/>
            <person name="Roux C."/>
            <person name="Martin F."/>
        </authorList>
    </citation>
    <scope>NUCLEOTIDE SEQUENCE [LARGE SCALE GENOMIC DNA]</scope>
    <source>
        <strain evidence="2 3">DAOM 197198</strain>
    </source>
</reference>
<evidence type="ECO:0000256" key="1">
    <source>
        <dbReference type="SAM" id="Phobius"/>
    </source>
</evidence>
<feature type="non-terminal residue" evidence="2">
    <location>
        <position position="66"/>
    </location>
</feature>
<keyword evidence="1" id="KW-1133">Transmembrane helix</keyword>
<reference evidence="2 3" key="2">
    <citation type="journal article" date="2018" name="New Phytol.">
        <title>High intraspecific genome diversity in the model arbuscular mycorrhizal symbiont Rhizophagus irregularis.</title>
        <authorList>
            <person name="Chen E.C.H."/>
            <person name="Morin E."/>
            <person name="Beaudet D."/>
            <person name="Noel J."/>
            <person name="Yildirir G."/>
            <person name="Ndikumana S."/>
            <person name="Charron P."/>
            <person name="St-Onge C."/>
            <person name="Giorgi J."/>
            <person name="Kruger M."/>
            <person name="Marton T."/>
            <person name="Ropars J."/>
            <person name="Grigoriev I.V."/>
            <person name="Hainaut M."/>
            <person name="Henrissat B."/>
            <person name="Roux C."/>
            <person name="Martin F."/>
            <person name="Corradi N."/>
        </authorList>
    </citation>
    <scope>NUCLEOTIDE SEQUENCE [LARGE SCALE GENOMIC DNA]</scope>
    <source>
        <strain evidence="2 3">DAOM 197198</strain>
    </source>
</reference>
<comment type="caution">
    <text evidence="2">The sequence shown here is derived from an EMBL/GenBank/DDBJ whole genome shotgun (WGS) entry which is preliminary data.</text>
</comment>